<protein>
    <submittedName>
        <fullName evidence="1">Uncharacterized protein</fullName>
    </submittedName>
</protein>
<sequence length="30" mass="3404">MRLTIFKIYKNGGIWRQVYEGNGSGLEGSE</sequence>
<evidence type="ECO:0000313" key="1">
    <source>
        <dbReference type="EMBL" id="MBG6140554.1"/>
    </source>
</evidence>
<accession>A0A8J7KMJ2</accession>
<proteinExistence type="predicted"/>
<gene>
    <name evidence="1" type="ORF">IW245_006748</name>
</gene>
<evidence type="ECO:0000313" key="2">
    <source>
        <dbReference type="Proteomes" id="UP000622552"/>
    </source>
</evidence>
<keyword evidence="2" id="KW-1185">Reference proteome</keyword>
<dbReference type="Proteomes" id="UP000622552">
    <property type="component" value="Unassembled WGS sequence"/>
</dbReference>
<reference evidence="1" key="1">
    <citation type="submission" date="2020-11" db="EMBL/GenBank/DDBJ databases">
        <title>Sequencing the genomes of 1000 actinobacteria strains.</title>
        <authorList>
            <person name="Klenk H.-P."/>
        </authorList>
    </citation>
    <scope>NUCLEOTIDE SEQUENCE</scope>
    <source>
        <strain evidence="1">DSM 45356</strain>
    </source>
</reference>
<dbReference type="AlphaFoldDB" id="A0A8J7KMJ2"/>
<dbReference type="EMBL" id="JADOUF010000001">
    <property type="protein sequence ID" value="MBG6140554.1"/>
    <property type="molecule type" value="Genomic_DNA"/>
</dbReference>
<organism evidence="1 2">
    <name type="scientific">Longispora fulva</name>
    <dbReference type="NCBI Taxonomy" id="619741"/>
    <lineage>
        <taxon>Bacteria</taxon>
        <taxon>Bacillati</taxon>
        <taxon>Actinomycetota</taxon>
        <taxon>Actinomycetes</taxon>
        <taxon>Micromonosporales</taxon>
        <taxon>Micromonosporaceae</taxon>
        <taxon>Longispora</taxon>
    </lineage>
</organism>
<name>A0A8J7KMJ2_9ACTN</name>
<comment type="caution">
    <text evidence="1">The sequence shown here is derived from an EMBL/GenBank/DDBJ whole genome shotgun (WGS) entry which is preliminary data.</text>
</comment>